<feature type="compositionally biased region" description="Basic and acidic residues" evidence="1">
    <location>
        <begin position="62"/>
        <end position="73"/>
    </location>
</feature>
<evidence type="ECO:0000313" key="4">
    <source>
        <dbReference type="Proteomes" id="UP000547976"/>
    </source>
</evidence>
<evidence type="ECO:0000259" key="2">
    <source>
        <dbReference type="Pfam" id="PF01693"/>
    </source>
</evidence>
<gene>
    <name evidence="3" type="ORF">FSUBG_11840</name>
</gene>
<dbReference type="InterPro" id="IPR011320">
    <property type="entry name" value="RNase_H1_N"/>
</dbReference>
<dbReference type="SUPFAM" id="SSF55658">
    <property type="entry name" value="L9 N-domain-like"/>
    <property type="match status" value="1"/>
</dbReference>
<name>A0A8H5LBI3_GIBSU</name>
<feature type="compositionally biased region" description="Low complexity" evidence="1">
    <location>
        <begin position="124"/>
        <end position="161"/>
    </location>
</feature>
<feature type="compositionally biased region" description="Low complexity" evidence="1">
    <location>
        <begin position="168"/>
        <end position="179"/>
    </location>
</feature>
<keyword evidence="4" id="KW-1185">Reference proteome</keyword>
<accession>A0A8H5LBI3</accession>
<feature type="region of interest" description="Disordered" evidence="1">
    <location>
        <begin position="99"/>
        <end position="179"/>
    </location>
</feature>
<feature type="domain" description="Ribonuclease H1 N-terminal" evidence="2">
    <location>
        <begin position="8"/>
        <end position="50"/>
    </location>
</feature>
<dbReference type="EMBL" id="JAAOAV010000237">
    <property type="protein sequence ID" value="KAF5587300.1"/>
    <property type="molecule type" value="Genomic_DNA"/>
</dbReference>
<evidence type="ECO:0000256" key="1">
    <source>
        <dbReference type="SAM" id="MobiDB-lite"/>
    </source>
</evidence>
<protein>
    <recommendedName>
        <fullName evidence="2">Ribonuclease H1 N-terminal domain-containing protein</fullName>
    </recommendedName>
</protein>
<dbReference type="RefSeq" id="XP_036532663.1">
    <property type="nucleotide sequence ID" value="XM_036676566.1"/>
</dbReference>
<organism evidence="3 4">
    <name type="scientific">Gibberella subglutinans</name>
    <name type="common">Fusarium subglutinans</name>
    <dbReference type="NCBI Taxonomy" id="42677"/>
    <lineage>
        <taxon>Eukaryota</taxon>
        <taxon>Fungi</taxon>
        <taxon>Dikarya</taxon>
        <taxon>Ascomycota</taxon>
        <taxon>Pezizomycotina</taxon>
        <taxon>Sordariomycetes</taxon>
        <taxon>Hypocreomycetidae</taxon>
        <taxon>Hypocreales</taxon>
        <taxon>Nectriaceae</taxon>
        <taxon>Fusarium</taxon>
        <taxon>Fusarium fujikuroi species complex</taxon>
    </lineage>
</organism>
<feature type="region of interest" description="Disordered" evidence="1">
    <location>
        <begin position="49"/>
        <end position="73"/>
    </location>
</feature>
<dbReference type="Proteomes" id="UP000547976">
    <property type="component" value="Unassembled WGS sequence"/>
</dbReference>
<dbReference type="OrthoDB" id="6105938at2759"/>
<reference evidence="3 4" key="1">
    <citation type="submission" date="2020-05" db="EMBL/GenBank/DDBJ databases">
        <title>Identification and distribution of gene clusters putatively required for synthesis of sphingolipid metabolism inhibitors in phylogenetically diverse species of the filamentous fungus Fusarium.</title>
        <authorList>
            <person name="Kim H.-S."/>
            <person name="Busman M."/>
            <person name="Brown D.W."/>
            <person name="Divon H."/>
            <person name="Uhlig S."/>
            <person name="Proctor R.H."/>
        </authorList>
    </citation>
    <scope>NUCLEOTIDE SEQUENCE [LARGE SCALE GENOMIC DNA]</scope>
    <source>
        <strain evidence="3 4">NRRL 66333</strain>
    </source>
</reference>
<comment type="caution">
    <text evidence="3">The sequence shown here is derived from an EMBL/GenBank/DDBJ whole genome shotgun (WGS) entry which is preliminary data.</text>
</comment>
<dbReference type="AlphaFoldDB" id="A0A8H5LBI3"/>
<evidence type="ECO:0000313" key="3">
    <source>
        <dbReference type="EMBL" id="KAF5587300.1"/>
    </source>
</evidence>
<dbReference type="InterPro" id="IPR037056">
    <property type="entry name" value="RNase_H1_N_sf"/>
</dbReference>
<dbReference type="GeneID" id="59311284"/>
<sequence length="179" mass="19458">MGKKRKSVYAVSIGRNWGFRTDYNDVLEDTYQYPGAEFAGFQNTEEAREWLEEPRRTKRRDMHLARLEEPDDEQVRSQLEAEVKALNDKIVFKTAAKVTVNEKELNDIPRGATSTPSPSPSPAPSLSSSPSSSPSPSPSSSSRCSRCSGCSCSSSPGDDLPSSPPSTKPVKTTSSPASD</sequence>
<dbReference type="Pfam" id="PF01693">
    <property type="entry name" value="Cauli_VI"/>
    <property type="match status" value="1"/>
</dbReference>
<dbReference type="Gene3D" id="3.40.970.10">
    <property type="entry name" value="Ribonuclease H1, N-terminal domain"/>
    <property type="match status" value="1"/>
</dbReference>
<proteinExistence type="predicted"/>
<dbReference type="InterPro" id="IPR009027">
    <property type="entry name" value="Ribosomal_bL9/RNase_H1_N"/>
</dbReference>